<protein>
    <submittedName>
        <fullName evidence="1">Nucleoid-associated protein</fullName>
    </submittedName>
</protein>
<proteinExistence type="predicted"/>
<dbReference type="AlphaFoldDB" id="A0A5M8FZS2"/>
<dbReference type="Pfam" id="PF04245">
    <property type="entry name" value="NA37"/>
    <property type="match status" value="1"/>
</dbReference>
<dbReference type="GO" id="GO:0009295">
    <property type="term" value="C:nucleoid"/>
    <property type="evidence" value="ECO:0007669"/>
    <property type="project" value="InterPro"/>
</dbReference>
<comment type="caution">
    <text evidence="1">The sequence shown here is derived from an EMBL/GenBank/DDBJ whole genome shotgun (WGS) entry which is preliminary data.</text>
</comment>
<evidence type="ECO:0000313" key="1">
    <source>
        <dbReference type="EMBL" id="KAA6189394.1"/>
    </source>
</evidence>
<name>A0A5M8FZS2_PSEVE</name>
<sequence>MSCSHQQGWGISLATLTDKEIDALKIVNFIFHVVHHRADDPILFDDTPLGTFEPFFIERIKETLKGNKFSFAEISQVKAKLKGWEKGESDFVDVSKSLARQFHRLGDRRMKSGVLIVIGLVTGNKKFYSLIKYDSEKVVTFQTQGAKAILQAVTNNFTESPKALQKSALIDLDSHDSEVVIIDKMSRSGISDFFKEFLGVERLRNSKEMTADFVKAIKKTVRAHLSDLPPAITSKVAEKVIEIAKKRKEFEVEEFFTDFFGINGGDEIRETFNKDLEDLNLTGEVFAYDNDELPTNEAKKYVTSEGITINMPARAKGSLTIENKKDETVITIRTSRLRES</sequence>
<dbReference type="InterPro" id="IPR007358">
    <property type="entry name" value="Nucleoid_associated_NdpA"/>
</dbReference>
<dbReference type="Proteomes" id="UP000323909">
    <property type="component" value="Unassembled WGS sequence"/>
</dbReference>
<accession>A0A5M8FZS2</accession>
<reference evidence="1 2" key="1">
    <citation type="submission" date="2019-09" db="EMBL/GenBank/DDBJ databases">
        <title>Genomic sequencing of 4 copper resistant soil isolates.</title>
        <authorList>
            <person name="Havryliuk O."/>
        </authorList>
    </citation>
    <scope>NUCLEOTIDE SEQUENCE [LARGE SCALE GENOMIC DNA]</scope>
    <source>
        <strain evidence="1 2">UKR4</strain>
    </source>
</reference>
<dbReference type="EMBL" id="VWXT01000014">
    <property type="protein sequence ID" value="KAA6189394.1"/>
    <property type="molecule type" value="Genomic_DNA"/>
</dbReference>
<gene>
    <name evidence="1" type="ORF">F3K53_00750</name>
</gene>
<evidence type="ECO:0000313" key="2">
    <source>
        <dbReference type="Proteomes" id="UP000323909"/>
    </source>
</evidence>
<organism evidence="1 2">
    <name type="scientific">Pseudomonas veronii</name>
    <dbReference type="NCBI Taxonomy" id="76761"/>
    <lineage>
        <taxon>Bacteria</taxon>
        <taxon>Pseudomonadati</taxon>
        <taxon>Pseudomonadota</taxon>
        <taxon>Gammaproteobacteria</taxon>
        <taxon>Pseudomonadales</taxon>
        <taxon>Pseudomonadaceae</taxon>
        <taxon>Pseudomonas</taxon>
    </lineage>
</organism>